<evidence type="ECO:0000313" key="3">
    <source>
        <dbReference type="Proteomes" id="UP000267187"/>
    </source>
</evidence>
<protein>
    <recommendedName>
        <fullName evidence="4">Lipoprotein</fullName>
    </recommendedName>
</protein>
<evidence type="ECO:0000313" key="2">
    <source>
        <dbReference type="EMBL" id="RMA77613.1"/>
    </source>
</evidence>
<dbReference type="RefSeq" id="WP_121877735.1">
    <property type="nucleotide sequence ID" value="NZ_REFJ01000007.1"/>
</dbReference>
<evidence type="ECO:0000256" key="1">
    <source>
        <dbReference type="SAM" id="SignalP"/>
    </source>
</evidence>
<organism evidence="2 3">
    <name type="scientific">Umboniibacter marinipuniceus</name>
    <dbReference type="NCBI Taxonomy" id="569599"/>
    <lineage>
        <taxon>Bacteria</taxon>
        <taxon>Pseudomonadati</taxon>
        <taxon>Pseudomonadota</taxon>
        <taxon>Gammaproteobacteria</taxon>
        <taxon>Cellvibrionales</taxon>
        <taxon>Cellvibrionaceae</taxon>
        <taxon>Umboniibacter</taxon>
    </lineage>
</organism>
<gene>
    <name evidence="2" type="ORF">DFR27_2432</name>
</gene>
<keyword evidence="3" id="KW-1185">Reference proteome</keyword>
<dbReference type="PROSITE" id="PS51257">
    <property type="entry name" value="PROKAR_LIPOPROTEIN"/>
    <property type="match status" value="1"/>
</dbReference>
<dbReference type="AlphaFoldDB" id="A0A3L9ZY21"/>
<proteinExistence type="predicted"/>
<name>A0A3L9ZY21_9GAMM</name>
<dbReference type="OrthoDB" id="7062014at2"/>
<dbReference type="Proteomes" id="UP000267187">
    <property type="component" value="Unassembled WGS sequence"/>
</dbReference>
<keyword evidence="1" id="KW-0732">Signal</keyword>
<feature type="chain" id="PRO_5018133196" description="Lipoprotein" evidence="1">
    <location>
        <begin position="24"/>
        <end position="135"/>
    </location>
</feature>
<dbReference type="EMBL" id="REFJ01000007">
    <property type="protein sequence ID" value="RMA77613.1"/>
    <property type="molecule type" value="Genomic_DNA"/>
</dbReference>
<reference evidence="2 3" key="1">
    <citation type="submission" date="2018-10" db="EMBL/GenBank/DDBJ databases">
        <title>Genomic Encyclopedia of Type Strains, Phase IV (KMG-IV): sequencing the most valuable type-strain genomes for metagenomic binning, comparative biology and taxonomic classification.</title>
        <authorList>
            <person name="Goeker M."/>
        </authorList>
    </citation>
    <scope>NUCLEOTIDE SEQUENCE [LARGE SCALE GENOMIC DNA]</scope>
    <source>
        <strain evidence="2 3">DSM 25080</strain>
    </source>
</reference>
<sequence>MKRLIITAFALLLVACSSTPANRISANQAAYDAYPADVQAAIQAGEIKPGFTLEQVEMAWGKADRVSREVYEGGERIVWGYTSHKPQVGIGFGVGTGGGSTRTSTGIGISSGGQAEYVKMAVIENDRVVDVRYFE</sequence>
<feature type="signal peptide" evidence="1">
    <location>
        <begin position="1"/>
        <end position="23"/>
    </location>
</feature>
<accession>A0A3L9ZY21</accession>
<comment type="caution">
    <text evidence="2">The sequence shown here is derived from an EMBL/GenBank/DDBJ whole genome shotgun (WGS) entry which is preliminary data.</text>
</comment>
<evidence type="ECO:0008006" key="4">
    <source>
        <dbReference type="Google" id="ProtNLM"/>
    </source>
</evidence>